<dbReference type="GO" id="GO:0016052">
    <property type="term" value="P:carbohydrate catabolic process"/>
    <property type="evidence" value="ECO:0007669"/>
    <property type="project" value="InterPro"/>
</dbReference>
<feature type="binding site" evidence="17">
    <location>
        <position position="256"/>
    </location>
    <ligand>
        <name>substrate</name>
    </ligand>
</feature>
<name>A0AA38H5J7_9TREE</name>
<evidence type="ECO:0000256" key="5">
    <source>
        <dbReference type="ARBA" id="ARBA00022723"/>
    </source>
</evidence>
<feature type="binding site" evidence="15">
    <location>
        <position position="229"/>
    </location>
    <ligand>
        <name>Ca(2+)</name>
        <dbReference type="ChEBI" id="CHEBI:29108"/>
        <label>1</label>
    </ligand>
</feature>
<evidence type="ECO:0000256" key="18">
    <source>
        <dbReference type="SAM" id="SignalP"/>
    </source>
</evidence>
<feature type="binding site" evidence="17">
    <location>
        <position position="137"/>
    </location>
    <ligand>
        <name>substrate</name>
    </ligand>
</feature>
<evidence type="ECO:0000256" key="15">
    <source>
        <dbReference type="PIRSR" id="PIRSR001024-3"/>
    </source>
</evidence>
<dbReference type="GeneID" id="77729592"/>
<dbReference type="InterPro" id="IPR015340">
    <property type="entry name" value="A_amylase_C_dom"/>
</dbReference>
<protein>
    <recommendedName>
        <fullName evidence="4">alpha-amylase</fullName>
        <ecNumber evidence="4">3.2.1.1</ecNumber>
    </recommendedName>
</protein>
<dbReference type="Proteomes" id="UP001164286">
    <property type="component" value="Unassembled WGS sequence"/>
</dbReference>
<feature type="binding site" evidence="17">
    <location>
        <position position="318"/>
    </location>
    <ligand>
        <name>substrate</name>
    </ligand>
</feature>
<dbReference type="SMART" id="SM00642">
    <property type="entry name" value="Aamy"/>
    <property type="match status" value="1"/>
</dbReference>
<evidence type="ECO:0000256" key="4">
    <source>
        <dbReference type="ARBA" id="ARBA00012595"/>
    </source>
</evidence>
<reference evidence="20" key="1">
    <citation type="journal article" date="2022" name="G3 (Bethesda)">
        <title>High quality genome of the basidiomycete yeast Dioszegia hungarica PDD-24b-2 isolated from cloud water.</title>
        <authorList>
            <person name="Jarrige D."/>
            <person name="Haridas S."/>
            <person name="Bleykasten-Grosshans C."/>
            <person name="Joly M."/>
            <person name="Nadalig T."/>
            <person name="Sancelme M."/>
            <person name="Vuilleumier S."/>
            <person name="Grigoriev I.V."/>
            <person name="Amato P."/>
            <person name="Bringel F."/>
        </authorList>
    </citation>
    <scope>NUCLEOTIDE SEQUENCE</scope>
    <source>
        <strain evidence="20">PDD-24b-2</strain>
    </source>
</reference>
<dbReference type="PANTHER" id="PTHR10357:SF215">
    <property type="entry name" value="ALPHA-AMYLASE 1"/>
    <property type="match status" value="1"/>
</dbReference>
<dbReference type="SUPFAM" id="SSF51011">
    <property type="entry name" value="Glycosyl hydrolase domain"/>
    <property type="match status" value="1"/>
</dbReference>
<evidence type="ECO:0000256" key="14">
    <source>
        <dbReference type="PIRSR" id="PIRSR001024-2"/>
    </source>
</evidence>
<keyword evidence="5 15" id="KW-0479">Metal-binding</keyword>
<dbReference type="Pfam" id="PF00128">
    <property type="entry name" value="Alpha-amylase"/>
    <property type="match status" value="1"/>
</dbReference>
<gene>
    <name evidence="20" type="ORF">MKK02DRAFT_39000</name>
</gene>
<dbReference type="Gene3D" id="2.60.40.1180">
    <property type="entry name" value="Golgi alpha-mannosidase II"/>
    <property type="match status" value="1"/>
</dbReference>
<evidence type="ECO:0000256" key="10">
    <source>
        <dbReference type="ARBA" id="ARBA00023180"/>
    </source>
</evidence>
<feature type="site" description="Transition state stabilizer" evidence="14">
    <location>
        <position position="318"/>
    </location>
</feature>
<feature type="active site" description="Nucleophile" evidence="13">
    <location>
        <position position="225"/>
    </location>
</feature>
<dbReference type="Pfam" id="PF09260">
    <property type="entry name" value="A_amylase_dom_C"/>
    <property type="match status" value="1"/>
</dbReference>
<evidence type="ECO:0000256" key="17">
    <source>
        <dbReference type="PIRSR" id="PIRSR001024-5"/>
    </source>
</evidence>
<keyword evidence="9 16" id="KW-1015">Disulfide bond</keyword>
<keyword evidence="10" id="KW-0325">Glycoprotein</keyword>
<feature type="binding site" evidence="15">
    <location>
        <position position="181"/>
    </location>
    <ligand>
        <name>Ca(2+)</name>
        <dbReference type="ChEBI" id="CHEBI:29108"/>
        <label>1</label>
    </ligand>
</feature>
<evidence type="ECO:0000256" key="12">
    <source>
        <dbReference type="ARBA" id="ARBA00023295"/>
    </source>
</evidence>
<evidence type="ECO:0000256" key="3">
    <source>
        <dbReference type="ARBA" id="ARBA00008061"/>
    </source>
</evidence>
<organism evidence="20 21">
    <name type="scientific">Dioszegia hungarica</name>
    <dbReference type="NCBI Taxonomy" id="4972"/>
    <lineage>
        <taxon>Eukaryota</taxon>
        <taxon>Fungi</taxon>
        <taxon>Dikarya</taxon>
        <taxon>Basidiomycota</taxon>
        <taxon>Agaricomycotina</taxon>
        <taxon>Tremellomycetes</taxon>
        <taxon>Tremellales</taxon>
        <taxon>Bulleribasidiaceae</taxon>
        <taxon>Dioszegia</taxon>
    </lineage>
</organism>
<keyword evidence="21" id="KW-1185">Reference proteome</keyword>
<keyword evidence="6 18" id="KW-0732">Signal</keyword>
<accession>A0AA38H5J7</accession>
<dbReference type="RefSeq" id="XP_052944100.1">
    <property type="nucleotide sequence ID" value="XM_053090387.1"/>
</dbReference>
<dbReference type="InterPro" id="IPR013777">
    <property type="entry name" value="A-amylase-like"/>
</dbReference>
<keyword evidence="8 15" id="KW-0106">Calcium</keyword>
<comment type="caution">
    <text evidence="20">The sequence shown here is derived from an EMBL/GenBank/DDBJ whole genome shotgun (WGS) entry which is preliminary data.</text>
</comment>
<evidence type="ECO:0000256" key="6">
    <source>
        <dbReference type="ARBA" id="ARBA00022729"/>
    </source>
</evidence>
<dbReference type="GO" id="GO:0004556">
    <property type="term" value="F:alpha-amylase activity"/>
    <property type="evidence" value="ECO:0007669"/>
    <property type="project" value="UniProtKB-EC"/>
</dbReference>
<feature type="binding site" evidence="15">
    <location>
        <position position="194"/>
    </location>
    <ligand>
        <name>Ca(2+)</name>
        <dbReference type="ChEBI" id="CHEBI:29108"/>
        <label>1</label>
    </ligand>
</feature>
<evidence type="ECO:0000256" key="2">
    <source>
        <dbReference type="ARBA" id="ARBA00001913"/>
    </source>
</evidence>
<dbReference type="InterPro" id="IPR013780">
    <property type="entry name" value="Glyco_hydro_b"/>
</dbReference>
<evidence type="ECO:0000256" key="9">
    <source>
        <dbReference type="ARBA" id="ARBA00023157"/>
    </source>
</evidence>
<keyword evidence="12" id="KW-0326">Glycosidase</keyword>
<feature type="signal peptide" evidence="18">
    <location>
        <begin position="1"/>
        <end position="19"/>
    </location>
</feature>
<evidence type="ECO:0000256" key="11">
    <source>
        <dbReference type="ARBA" id="ARBA00023277"/>
    </source>
</evidence>
<feature type="binding site" evidence="15">
    <location>
        <position position="136"/>
    </location>
    <ligand>
        <name>Ca(2+)</name>
        <dbReference type="ChEBI" id="CHEBI:29108"/>
        <label>1</label>
    </ligand>
</feature>
<dbReference type="InterPro" id="IPR017853">
    <property type="entry name" value="GH"/>
</dbReference>
<dbReference type="Gene3D" id="3.20.20.80">
    <property type="entry name" value="Glycosidases"/>
    <property type="match status" value="1"/>
</dbReference>
<comment type="cofactor">
    <cofactor evidence="2">
        <name>Ca(2+)</name>
        <dbReference type="ChEBI" id="CHEBI:29108"/>
    </cofactor>
</comment>
<dbReference type="PIRSF" id="PIRSF001024">
    <property type="entry name" value="Alph-amyl_fung"/>
    <property type="match status" value="1"/>
</dbReference>
<dbReference type="SUPFAM" id="SSF51445">
    <property type="entry name" value="(Trans)glycosidases"/>
    <property type="match status" value="1"/>
</dbReference>
<feature type="binding site" evidence="15">
    <location>
        <position position="249"/>
    </location>
    <ligand>
        <name>Ca(2+)</name>
        <dbReference type="ChEBI" id="CHEBI:29108"/>
        <label>2</label>
    </ligand>
</feature>
<dbReference type="AlphaFoldDB" id="A0AA38H5J7"/>
<feature type="disulfide bond" evidence="16">
    <location>
        <begin position="170"/>
        <end position="183"/>
    </location>
</feature>
<keyword evidence="7" id="KW-0378">Hydrolase</keyword>
<feature type="chain" id="PRO_5041368014" description="alpha-amylase" evidence="18">
    <location>
        <begin position="20"/>
        <end position="571"/>
    </location>
</feature>
<dbReference type="EMBL" id="JAKWFO010000008">
    <property type="protein sequence ID" value="KAI9634323.1"/>
    <property type="molecule type" value="Genomic_DNA"/>
</dbReference>
<evidence type="ECO:0000256" key="13">
    <source>
        <dbReference type="PIRSR" id="PIRSR001024-1"/>
    </source>
</evidence>
<comment type="similarity">
    <text evidence="3">Belongs to the glycosyl hydrolase 13 family.</text>
</comment>
<dbReference type="EC" id="3.2.1.1" evidence="4"/>
<proteinExistence type="inferred from homology"/>
<feature type="domain" description="Glycosyl hydrolase family 13 catalytic" evidence="19">
    <location>
        <begin position="32"/>
        <end position="391"/>
    </location>
</feature>
<feature type="disulfide bond" evidence="16">
    <location>
        <begin position="47"/>
        <end position="53"/>
    </location>
</feature>
<evidence type="ECO:0000256" key="8">
    <source>
        <dbReference type="ARBA" id="ARBA00022837"/>
    </source>
</evidence>
<evidence type="ECO:0000256" key="1">
    <source>
        <dbReference type="ARBA" id="ARBA00000548"/>
    </source>
</evidence>
<evidence type="ECO:0000313" key="21">
    <source>
        <dbReference type="Proteomes" id="UP001164286"/>
    </source>
</evidence>
<evidence type="ECO:0000313" key="20">
    <source>
        <dbReference type="EMBL" id="KAI9634323.1"/>
    </source>
</evidence>
<sequence length="571" mass="60468">MLPFTALFGVLSLLASAQAASKDDWRSRSVYQLLTDRFAPPMPGLKCNLGSYCGGNWRTIIDNLDYIEGLGFDSIWISPTGLGIEGPTKWGDNYHGYWGIDQFGINQHFGTAADLKALSAALHDRGMLLMVDLAVNHIASTNTDISDSALASKSDGKLLFKKESEYHPVCKINYDDKKSVEQCWMAQDGVALMDLKTESAAVADVLKSGFAAYLEEYGIDGARIDAAKHMDKQFLHDFCEAGNTFCIGEVLEQNTGGPAAYTQGDNGIDSVFGFGMTKGAVEVFAKDKPMSTLARFAKEALTAYADPTVIGAVLDNHDLPRFNSLASDKSNVYNAMALQFLFGGIPTMYYGLEQNMTGEEDPQNRQALWLNGELKTDGESYQRIKRLNLVRKKMGELGGFHEVLASQVAVQDDDIAFERNGGLLVLTKRGEGQGGEWTVSEAGFSASAKVVDLLSCTTATAGADGSLKITFKNGFPSFYVTSEIAGQTGICGGSKEADTAPASSSASASSTFSASSDASTSIAGSATSSSAQLNAPDLIASEVGSTGSSATAVPATTTFTSSASASSALTD</sequence>
<evidence type="ECO:0000256" key="7">
    <source>
        <dbReference type="ARBA" id="ARBA00022801"/>
    </source>
</evidence>
<comment type="catalytic activity">
    <reaction evidence="1">
        <text>Endohydrolysis of (1-&gt;4)-alpha-D-glucosidic linkages in polysaccharides containing three or more (1-&gt;4)-alpha-linked D-glucose units.</text>
        <dbReference type="EC" id="3.2.1.1"/>
    </reaction>
</comment>
<keyword evidence="11" id="KW-0119">Carbohydrate metabolism</keyword>
<feature type="binding site" evidence="17">
    <location>
        <position position="98"/>
    </location>
    <ligand>
        <name>substrate</name>
    </ligand>
</feature>
<feature type="disulfide bond" evidence="16">
    <location>
        <begin position="456"/>
        <end position="491"/>
    </location>
</feature>
<feature type="binding site" evidence="17">
    <location>
        <position position="223"/>
    </location>
    <ligand>
        <name>substrate</name>
    </ligand>
</feature>
<feature type="binding site" evidence="15">
    <location>
        <position position="225"/>
    </location>
    <ligand>
        <name>Ca(2+)</name>
        <dbReference type="ChEBI" id="CHEBI:29108"/>
        <label>2</label>
    </ligand>
</feature>
<evidence type="ECO:0000256" key="16">
    <source>
        <dbReference type="PIRSR" id="PIRSR001024-4"/>
    </source>
</evidence>
<feature type="binding site" evidence="17">
    <location>
        <position position="365"/>
    </location>
    <ligand>
        <name>substrate</name>
    </ligand>
</feature>
<dbReference type="GO" id="GO:0005509">
    <property type="term" value="F:calcium ion binding"/>
    <property type="evidence" value="ECO:0007669"/>
    <property type="project" value="InterPro"/>
</dbReference>
<evidence type="ECO:0000259" key="19">
    <source>
        <dbReference type="SMART" id="SM00642"/>
    </source>
</evidence>
<feature type="active site" description="Proton donor" evidence="13">
    <location>
        <position position="249"/>
    </location>
</feature>
<dbReference type="InterPro" id="IPR006047">
    <property type="entry name" value="GH13_cat_dom"/>
</dbReference>
<dbReference type="PANTHER" id="PTHR10357">
    <property type="entry name" value="ALPHA-AMYLASE FAMILY MEMBER"/>
    <property type="match status" value="1"/>
</dbReference>